<dbReference type="NCBIfam" id="NF008967">
    <property type="entry name" value="PRK12313.1"/>
    <property type="match status" value="1"/>
</dbReference>
<feature type="active site" description="Proton donor" evidence="10 11">
    <location>
        <position position="389"/>
    </location>
</feature>
<dbReference type="InterPro" id="IPR006407">
    <property type="entry name" value="GlgB"/>
</dbReference>
<dbReference type="HAMAP" id="MF_00685">
    <property type="entry name" value="GlgB"/>
    <property type="match status" value="1"/>
</dbReference>
<proteinExistence type="inferred from homology"/>
<dbReference type="GO" id="GO:0004553">
    <property type="term" value="F:hydrolase activity, hydrolyzing O-glycosyl compounds"/>
    <property type="evidence" value="ECO:0007669"/>
    <property type="project" value="InterPro"/>
</dbReference>
<dbReference type="FunFam" id="2.60.40.1180:FF:000002">
    <property type="entry name" value="1,4-alpha-glucan branching enzyme GlgB"/>
    <property type="match status" value="1"/>
</dbReference>
<comment type="catalytic activity">
    <reaction evidence="1 10">
        <text>Transfers a segment of a (1-&gt;4)-alpha-D-glucan chain to a primary hydroxy group in a similar glucan chain.</text>
        <dbReference type="EC" id="2.4.1.18"/>
    </reaction>
</comment>
<feature type="compositionally biased region" description="Basic residues" evidence="12">
    <location>
        <begin position="7"/>
        <end position="17"/>
    </location>
</feature>
<dbReference type="Gene3D" id="3.20.20.80">
    <property type="entry name" value="Glycosidases"/>
    <property type="match status" value="1"/>
</dbReference>
<dbReference type="Gene3D" id="2.60.40.10">
    <property type="entry name" value="Immunoglobulins"/>
    <property type="match status" value="1"/>
</dbReference>
<dbReference type="Pfam" id="PF02806">
    <property type="entry name" value="Alpha-amylase_C"/>
    <property type="match status" value="1"/>
</dbReference>
<evidence type="ECO:0000256" key="10">
    <source>
        <dbReference type="HAMAP-Rule" id="MF_00685"/>
    </source>
</evidence>
<evidence type="ECO:0000256" key="3">
    <source>
        <dbReference type="ARBA" id="ARBA00004964"/>
    </source>
</evidence>
<comment type="caution">
    <text evidence="14">The sequence shown here is derived from an EMBL/GenBank/DDBJ whole genome shotgun (WGS) entry which is preliminary data.</text>
</comment>
<sequence>MAETRKKTTQSKGKKAPARQPRTKELKIGELDEYLFGMGTHYDIYKKLGAHLTKRRGKEGVYFAVWAPNAKSVSVVGDFNGWDTKKNEMEHLGGIGFWAVFVPGAKLGQLYKFYIVTKNGQELYKADPFANASEFRPGTASKIVDISGFKWSDGDWMEKRVNKNPDEEPMTIYEVHPGSWKKHPATEENPDGFYNYREFAHALTDYVKDMGYTHVELMGIAEHPFDGSWGYQVTGYYAPTSRYGSPLDFKYLVNYLHKNKIGVILDWVPAHFPRDAHGLAEFDGTCCYEYADPRKGEHPDWGTKVFDFGKNEVKNFLIANALYWIEEFHVDGLRVDAVASILYLDYGRRDGEWVPNIYGGNKNLEAIEFFKHLNSVVLGRNHGALMIAEESTAWPKVTGKPEDDGLGFSMKWNMGWMHDFLEYMKLDPYFRQYNHHNMTFAMTYAYAEKYILVLSHDEVVHLKCSMINKMPGLYDDKFANLKAGYSFMLGHPGKKLLFMGQDFAQFQEWSEARELDWYLLAEEKHQKMQNYVRALLTLYRKNKALFDSDQVGEGFEWINADDNTRSIFSFVRHSKDGKNNLLFVINFTPVARPDYRVGVPRRKQYKLILNSDEEQYGGYGTPQPEVYKAVKSECDGRPYSFAYHLPPYGVAVFKF</sequence>
<dbReference type="PIRSF" id="PIRSF000463">
    <property type="entry name" value="GlgB"/>
    <property type="match status" value="1"/>
</dbReference>
<dbReference type="EC" id="2.4.1.18" evidence="10"/>
<evidence type="ECO:0000256" key="4">
    <source>
        <dbReference type="ARBA" id="ARBA00009000"/>
    </source>
</evidence>
<evidence type="ECO:0000256" key="2">
    <source>
        <dbReference type="ARBA" id="ARBA00002953"/>
    </source>
</evidence>
<organism evidence="14 15">
    <name type="scientific">Candidatus Limivivens merdigallinarum</name>
    <dbReference type="NCBI Taxonomy" id="2840859"/>
    <lineage>
        <taxon>Bacteria</taxon>
        <taxon>Bacillati</taxon>
        <taxon>Bacillota</taxon>
        <taxon>Clostridia</taxon>
        <taxon>Lachnospirales</taxon>
        <taxon>Lachnospiraceae</taxon>
        <taxon>Lachnospiraceae incertae sedis</taxon>
        <taxon>Candidatus Limivivens</taxon>
    </lineage>
</organism>
<evidence type="ECO:0000256" key="12">
    <source>
        <dbReference type="SAM" id="MobiDB-lite"/>
    </source>
</evidence>
<feature type="domain" description="Glycosyl hydrolase family 13 catalytic" evidence="13">
    <location>
        <begin position="174"/>
        <end position="533"/>
    </location>
</feature>
<feature type="region of interest" description="Disordered" evidence="12">
    <location>
        <begin position="1"/>
        <end position="22"/>
    </location>
</feature>
<keyword evidence="8 10" id="KW-0320">Glycogen biosynthesis</keyword>
<dbReference type="InterPro" id="IPR013783">
    <property type="entry name" value="Ig-like_fold"/>
</dbReference>
<evidence type="ECO:0000313" key="15">
    <source>
        <dbReference type="Proteomes" id="UP000886886"/>
    </source>
</evidence>
<name>A0A9D0ZWL7_9FIRM</name>
<dbReference type="Proteomes" id="UP000886886">
    <property type="component" value="Unassembled WGS sequence"/>
</dbReference>
<dbReference type="NCBIfam" id="NF003811">
    <property type="entry name" value="PRK05402.1"/>
    <property type="match status" value="1"/>
</dbReference>
<dbReference type="InterPro" id="IPR006048">
    <property type="entry name" value="A-amylase/branching_C"/>
</dbReference>
<evidence type="ECO:0000256" key="9">
    <source>
        <dbReference type="ARBA" id="ARBA00023277"/>
    </source>
</evidence>
<dbReference type="GO" id="GO:0043169">
    <property type="term" value="F:cation binding"/>
    <property type="evidence" value="ECO:0007669"/>
    <property type="project" value="InterPro"/>
</dbReference>
<dbReference type="InterPro" id="IPR017853">
    <property type="entry name" value="GH"/>
</dbReference>
<dbReference type="NCBIfam" id="TIGR01515">
    <property type="entry name" value="branching_enzym"/>
    <property type="match status" value="1"/>
</dbReference>
<dbReference type="SUPFAM" id="SSF51445">
    <property type="entry name" value="(Trans)glycosidases"/>
    <property type="match status" value="1"/>
</dbReference>
<evidence type="ECO:0000256" key="5">
    <source>
        <dbReference type="ARBA" id="ARBA00022600"/>
    </source>
</evidence>
<dbReference type="CDD" id="cd02855">
    <property type="entry name" value="E_set_GBE_prok_N"/>
    <property type="match status" value="1"/>
</dbReference>
<dbReference type="FunFam" id="2.60.40.10:FF:000169">
    <property type="entry name" value="1,4-alpha-glucan branching enzyme GlgB"/>
    <property type="match status" value="1"/>
</dbReference>
<dbReference type="InterPro" id="IPR044143">
    <property type="entry name" value="GlgB_N_E_set_prok"/>
</dbReference>
<dbReference type="FunFam" id="3.20.20.80:FF:000003">
    <property type="entry name" value="1,4-alpha-glucan branching enzyme GlgB"/>
    <property type="match status" value="1"/>
</dbReference>
<dbReference type="InterPro" id="IPR006047">
    <property type="entry name" value="GH13_cat_dom"/>
</dbReference>
<dbReference type="Pfam" id="PF02922">
    <property type="entry name" value="CBM_48"/>
    <property type="match status" value="1"/>
</dbReference>
<dbReference type="GO" id="GO:0005829">
    <property type="term" value="C:cytosol"/>
    <property type="evidence" value="ECO:0007669"/>
    <property type="project" value="TreeGrafter"/>
</dbReference>
<comment type="similarity">
    <text evidence="4 10">Belongs to the glycosyl hydrolase 13 family. GlgB subfamily.</text>
</comment>
<reference evidence="14" key="2">
    <citation type="journal article" date="2021" name="PeerJ">
        <title>Extensive microbial diversity within the chicken gut microbiome revealed by metagenomics and culture.</title>
        <authorList>
            <person name="Gilroy R."/>
            <person name="Ravi A."/>
            <person name="Getino M."/>
            <person name="Pursley I."/>
            <person name="Horton D.L."/>
            <person name="Alikhan N.F."/>
            <person name="Baker D."/>
            <person name="Gharbi K."/>
            <person name="Hall N."/>
            <person name="Watson M."/>
            <person name="Adriaenssens E.M."/>
            <person name="Foster-Nyarko E."/>
            <person name="Jarju S."/>
            <person name="Secka A."/>
            <person name="Antonio M."/>
            <person name="Oren A."/>
            <person name="Chaudhuri R.R."/>
            <person name="La Ragione R."/>
            <person name="Hildebrand F."/>
            <person name="Pallen M.J."/>
        </authorList>
    </citation>
    <scope>NUCLEOTIDE SEQUENCE</scope>
    <source>
        <strain evidence="14">ChiSjej3B21-11622</strain>
    </source>
</reference>
<dbReference type="SMART" id="SM00642">
    <property type="entry name" value="Aamy"/>
    <property type="match status" value="1"/>
</dbReference>
<dbReference type="PANTHER" id="PTHR43651">
    <property type="entry name" value="1,4-ALPHA-GLUCAN-BRANCHING ENZYME"/>
    <property type="match status" value="1"/>
</dbReference>
<comment type="subunit">
    <text evidence="10">Monomer.</text>
</comment>
<dbReference type="InterPro" id="IPR037439">
    <property type="entry name" value="Branching_enzy"/>
</dbReference>
<evidence type="ECO:0000256" key="8">
    <source>
        <dbReference type="ARBA" id="ARBA00023056"/>
    </source>
</evidence>
<dbReference type="PANTHER" id="PTHR43651:SF3">
    <property type="entry name" value="1,4-ALPHA-GLUCAN-BRANCHING ENZYME"/>
    <property type="match status" value="1"/>
</dbReference>
<comment type="function">
    <text evidence="2 10">Catalyzes the formation of the alpha-1,6-glucosidic linkages in glycogen by scission of a 1,4-alpha-linked oligosaccharide from growing alpha-1,4-glucan chains and the subsequent attachment of the oligosaccharide to the alpha-1,6 position.</text>
</comment>
<evidence type="ECO:0000256" key="11">
    <source>
        <dbReference type="PIRSR" id="PIRSR000463-1"/>
    </source>
</evidence>
<dbReference type="SUPFAM" id="SSF51011">
    <property type="entry name" value="Glycosyl hydrolase domain"/>
    <property type="match status" value="1"/>
</dbReference>
<accession>A0A9D0ZWL7</accession>
<gene>
    <name evidence="10 14" type="primary">glgB</name>
    <name evidence="14" type="ORF">IAB26_11375</name>
</gene>
<keyword evidence="6 10" id="KW-0328">Glycosyltransferase</keyword>
<evidence type="ECO:0000256" key="6">
    <source>
        <dbReference type="ARBA" id="ARBA00022676"/>
    </source>
</evidence>
<evidence type="ECO:0000313" key="14">
    <source>
        <dbReference type="EMBL" id="HIQ97149.1"/>
    </source>
</evidence>
<dbReference type="InterPro" id="IPR004193">
    <property type="entry name" value="Glyco_hydro_13_N"/>
</dbReference>
<dbReference type="Pfam" id="PF00128">
    <property type="entry name" value="Alpha-amylase"/>
    <property type="match status" value="1"/>
</dbReference>
<evidence type="ECO:0000259" key="13">
    <source>
        <dbReference type="SMART" id="SM00642"/>
    </source>
</evidence>
<dbReference type="EMBL" id="DVFT01000167">
    <property type="protein sequence ID" value="HIQ97149.1"/>
    <property type="molecule type" value="Genomic_DNA"/>
</dbReference>
<keyword evidence="5 10" id="KW-0321">Glycogen metabolism</keyword>
<dbReference type="InterPro" id="IPR013780">
    <property type="entry name" value="Glyco_hydro_b"/>
</dbReference>
<evidence type="ECO:0000256" key="7">
    <source>
        <dbReference type="ARBA" id="ARBA00022679"/>
    </source>
</evidence>
<dbReference type="CDD" id="cd11322">
    <property type="entry name" value="AmyAc_Glg_BE"/>
    <property type="match status" value="1"/>
</dbReference>
<dbReference type="AlphaFoldDB" id="A0A9D0ZWL7"/>
<dbReference type="GO" id="GO:0003844">
    <property type="term" value="F:1,4-alpha-glucan branching enzyme activity"/>
    <property type="evidence" value="ECO:0007669"/>
    <property type="project" value="UniProtKB-UniRule"/>
</dbReference>
<protein>
    <recommendedName>
        <fullName evidence="10">1,4-alpha-glucan branching enzyme GlgB</fullName>
        <ecNumber evidence="10">2.4.1.18</ecNumber>
    </recommendedName>
    <alternativeName>
        <fullName evidence="10">1,4-alpha-D-glucan:1,4-alpha-D-glucan 6-glucosyl-transferase</fullName>
    </alternativeName>
    <alternativeName>
        <fullName evidence="10">Alpha-(1-&gt;4)-glucan branching enzyme</fullName>
    </alternativeName>
    <alternativeName>
        <fullName evidence="10">Glycogen branching enzyme</fullName>
        <shortName evidence="10">BE</shortName>
    </alternativeName>
</protein>
<feature type="active site" description="Nucleophile" evidence="10 11">
    <location>
        <position position="336"/>
    </location>
</feature>
<keyword evidence="7 10" id="KW-0808">Transferase</keyword>
<evidence type="ECO:0000256" key="1">
    <source>
        <dbReference type="ARBA" id="ARBA00000826"/>
    </source>
</evidence>
<keyword evidence="9 10" id="KW-0119">Carbohydrate metabolism</keyword>
<dbReference type="Gene3D" id="2.60.40.1180">
    <property type="entry name" value="Golgi alpha-mannosidase II"/>
    <property type="match status" value="1"/>
</dbReference>
<reference evidence="14" key="1">
    <citation type="submission" date="2020-10" db="EMBL/GenBank/DDBJ databases">
        <authorList>
            <person name="Gilroy R."/>
        </authorList>
    </citation>
    <scope>NUCLEOTIDE SEQUENCE</scope>
    <source>
        <strain evidence="14">ChiSjej3B21-11622</strain>
    </source>
</reference>
<comment type="pathway">
    <text evidence="3 10">Glycan biosynthesis; glycogen biosynthesis.</text>
</comment>
<dbReference type="GO" id="GO:0005978">
    <property type="term" value="P:glycogen biosynthetic process"/>
    <property type="evidence" value="ECO:0007669"/>
    <property type="project" value="UniProtKB-UniRule"/>
</dbReference>